<dbReference type="EMBL" id="PYGD01000001">
    <property type="protein sequence ID" value="PSK94559.1"/>
    <property type="molecule type" value="Genomic_DNA"/>
</dbReference>
<proteinExistence type="predicted"/>
<accession>A0A2P8DBH0</accession>
<organism evidence="1 2">
    <name type="scientific">Taibaiella chishuiensis</name>
    <dbReference type="NCBI Taxonomy" id="1434707"/>
    <lineage>
        <taxon>Bacteria</taxon>
        <taxon>Pseudomonadati</taxon>
        <taxon>Bacteroidota</taxon>
        <taxon>Chitinophagia</taxon>
        <taxon>Chitinophagales</taxon>
        <taxon>Chitinophagaceae</taxon>
        <taxon>Taibaiella</taxon>
    </lineage>
</organism>
<comment type="caution">
    <text evidence="1">The sequence shown here is derived from an EMBL/GenBank/DDBJ whole genome shotgun (WGS) entry which is preliminary data.</text>
</comment>
<dbReference type="InterPro" id="IPR025630">
    <property type="entry name" value="DUF4288"/>
</dbReference>
<evidence type="ECO:0000313" key="2">
    <source>
        <dbReference type="Proteomes" id="UP000240572"/>
    </source>
</evidence>
<keyword evidence="2" id="KW-1185">Reference proteome</keyword>
<name>A0A2P8DBH0_9BACT</name>
<dbReference type="Proteomes" id="UP000240572">
    <property type="component" value="Unassembled WGS sequence"/>
</dbReference>
<sequence>MATQWFLSELIFRIHDPSGKALNKFIKQLRLVSAETEKEAYQLALVRASQELDKLNNPPYKDMIWEFAGIGFIKNTDDQEEKTTEHLFDTIEEYPDAGAYMNQLRMRNEVIQMQIALTA</sequence>
<dbReference type="RefSeq" id="WP_181358321.1">
    <property type="nucleotide sequence ID" value="NZ_PYGD01000001.1"/>
</dbReference>
<protein>
    <submittedName>
        <fullName evidence="1">Uncharacterized protein DUF4288</fullName>
    </submittedName>
</protein>
<reference evidence="1 2" key="1">
    <citation type="submission" date="2018-03" db="EMBL/GenBank/DDBJ databases">
        <title>Genomic Encyclopedia of Type Strains, Phase III (KMG-III): the genomes of soil and plant-associated and newly described type strains.</title>
        <authorList>
            <person name="Whitman W."/>
        </authorList>
    </citation>
    <scope>NUCLEOTIDE SEQUENCE [LARGE SCALE GENOMIC DNA]</scope>
    <source>
        <strain evidence="1 2">CGMCC 1.12700</strain>
    </source>
</reference>
<gene>
    <name evidence="1" type="ORF">B0I18_101715</name>
</gene>
<evidence type="ECO:0000313" key="1">
    <source>
        <dbReference type="EMBL" id="PSK94559.1"/>
    </source>
</evidence>
<dbReference type="Pfam" id="PF14119">
    <property type="entry name" value="DUF4288"/>
    <property type="match status" value="1"/>
</dbReference>
<dbReference type="AlphaFoldDB" id="A0A2P8DBH0"/>